<keyword evidence="7 10" id="KW-0408">Iron</keyword>
<keyword evidence="2 10" id="KW-0004">4Fe-4S</keyword>
<dbReference type="Proteomes" id="UP000280960">
    <property type="component" value="Chromosome"/>
</dbReference>
<feature type="domain" description="4Fe-4S ferredoxin-type" evidence="11">
    <location>
        <begin position="300"/>
        <end position="329"/>
    </location>
</feature>
<comment type="function">
    <text evidence="10">Part of a membrane-bound complex that couples electron transfer with translocation of ions across the membrane.</text>
</comment>
<dbReference type="InterPro" id="IPR050395">
    <property type="entry name" value="4Fe4S_Ferredoxin_RnfB"/>
</dbReference>
<dbReference type="KEGG" id="bacg:D2962_10745"/>
<dbReference type="PROSITE" id="PS51379">
    <property type="entry name" value="4FE4S_FER_2"/>
    <property type="match status" value="6"/>
</dbReference>
<feature type="binding site" evidence="10">
    <location>
        <position position="184"/>
    </location>
    <ligand>
        <name>[4Fe-4S] cluster</name>
        <dbReference type="ChEBI" id="CHEBI:49883"/>
        <label>2</label>
    </ligand>
</feature>
<dbReference type="GO" id="GO:0051539">
    <property type="term" value="F:4 iron, 4 sulfur cluster binding"/>
    <property type="evidence" value="ECO:0007669"/>
    <property type="project" value="UniProtKB-UniRule"/>
</dbReference>
<evidence type="ECO:0000256" key="8">
    <source>
        <dbReference type="ARBA" id="ARBA00023014"/>
    </source>
</evidence>
<dbReference type="CDD" id="cd10549">
    <property type="entry name" value="MtMvhB_like"/>
    <property type="match status" value="2"/>
</dbReference>
<evidence type="ECO:0000256" key="7">
    <source>
        <dbReference type="ARBA" id="ARBA00023004"/>
    </source>
</evidence>
<feature type="binding site" evidence="10">
    <location>
        <position position="180"/>
    </location>
    <ligand>
        <name>[4Fe-4S] cluster</name>
        <dbReference type="ChEBI" id="CHEBI:49883"/>
        <label>3</label>
    </ligand>
</feature>
<feature type="domain" description="4Fe-4S ferredoxin-type" evidence="11">
    <location>
        <begin position="165"/>
        <end position="194"/>
    </location>
</feature>
<feature type="binding site" evidence="10">
    <location>
        <position position="150"/>
    </location>
    <ligand>
        <name>[4Fe-4S] cluster</name>
        <dbReference type="ChEBI" id="CHEBI:49883"/>
        <label>2</label>
    </ligand>
</feature>
<evidence type="ECO:0000259" key="12">
    <source>
        <dbReference type="PROSITE" id="PS51656"/>
    </source>
</evidence>
<gene>
    <name evidence="10" type="primary">rnfB</name>
    <name evidence="13" type="ORF">D2962_10745</name>
</gene>
<feature type="binding site" evidence="10">
    <location>
        <position position="154"/>
    </location>
    <ligand>
        <name>[4Fe-4S] cluster</name>
        <dbReference type="ChEBI" id="CHEBI:49883"/>
        <label>3</label>
    </ligand>
</feature>
<dbReference type="GO" id="GO:0009055">
    <property type="term" value="F:electron transfer activity"/>
    <property type="evidence" value="ECO:0007669"/>
    <property type="project" value="InterPro"/>
</dbReference>
<evidence type="ECO:0000313" key="13">
    <source>
        <dbReference type="EMBL" id="AYO31020.1"/>
    </source>
</evidence>
<feature type="binding site" evidence="10">
    <location>
        <position position="50"/>
    </location>
    <ligand>
        <name>[4Fe-4S] cluster</name>
        <dbReference type="ChEBI" id="CHEBI:49883"/>
        <label>1</label>
    </ligand>
</feature>
<dbReference type="Pfam" id="PF12838">
    <property type="entry name" value="Fer4_7"/>
    <property type="match status" value="1"/>
</dbReference>
<comment type="cofactor">
    <cofactor evidence="10">
        <name>[4Fe-4S] cluster</name>
        <dbReference type="ChEBI" id="CHEBI:49883"/>
    </cofactor>
    <text evidence="10">Binds 3 [4Fe-4S] clusters.</text>
</comment>
<keyword evidence="5 10" id="KW-1278">Translocase</keyword>
<feature type="domain" description="4Fe-4S" evidence="12">
    <location>
        <begin position="33"/>
        <end position="92"/>
    </location>
</feature>
<keyword evidence="4 10" id="KW-0677">Repeat</keyword>
<comment type="subunit">
    <text evidence="10">The complex is composed of six subunits: RnfA, RnfB, RnfC, RnfD, RnfE and RnfG.</text>
</comment>
<dbReference type="GO" id="GO:0005886">
    <property type="term" value="C:plasma membrane"/>
    <property type="evidence" value="ECO:0007669"/>
    <property type="project" value="UniProtKB-SubCell"/>
</dbReference>
<protein>
    <recommendedName>
        <fullName evidence="10">Ion-translocating oxidoreductase complex subunit B</fullName>
        <ecNumber evidence="10">7.-.-.-</ecNumber>
    </recommendedName>
    <alternativeName>
        <fullName evidence="10">Rnf electron transport complex subunit B</fullName>
    </alternativeName>
</protein>
<feature type="domain" description="4Fe-4S ferredoxin-type" evidence="11">
    <location>
        <begin position="239"/>
        <end position="268"/>
    </location>
</feature>
<name>A0A3G2R6D2_9FIRM</name>
<evidence type="ECO:0000256" key="2">
    <source>
        <dbReference type="ARBA" id="ARBA00022485"/>
    </source>
</evidence>
<dbReference type="InterPro" id="IPR007202">
    <property type="entry name" value="4Fe-4S_dom"/>
</dbReference>
<keyword evidence="8 10" id="KW-0411">Iron-sulfur</keyword>
<accession>A0A3G2R6D2</accession>
<sequence length="345" mass="35969">MPNLILISTLSMAGLGFILGGGLVIASKKFAVENDPRIDEVLGALPGANCGACGFPGCSGLAKAIVEGKAPANGCVVGGQNVAKKVASIMGVSDAGASADKKIARVLCQGGKAEARLKADYHGVKSCRAASMVNGGPKGCPYACIGFGDCARVCPFDAITMSEDGLPVIDEEKCTGCGLCVKECPKFVIALTPEKNEVHVRCRATLKGKDTRAVCDVGCIACKKCEKECPFDAIHVVNNVAVIDYAKCRNCMKCVEVCPTKTITAAFTERKKAVIDDKCIGCTICAKNCPANAITGEVKKKHVVNQELCIGCGICEEKCPKDAITMVRNGQKVNNNHCAVCNAAK</sequence>
<dbReference type="GO" id="GO:0046872">
    <property type="term" value="F:metal ion binding"/>
    <property type="evidence" value="ECO:0007669"/>
    <property type="project" value="UniProtKB-KW"/>
</dbReference>
<keyword evidence="10" id="KW-1003">Cell membrane</keyword>
<keyword evidence="6 10" id="KW-0249">Electron transport</keyword>
<feature type="binding site" evidence="10">
    <location>
        <position position="174"/>
    </location>
    <ligand>
        <name>[4Fe-4S] cluster</name>
        <dbReference type="ChEBI" id="CHEBI:49883"/>
        <label>3</label>
    </ligand>
</feature>
<dbReference type="InterPro" id="IPR017900">
    <property type="entry name" value="4Fe4S_Fe_S_CS"/>
</dbReference>
<feature type="binding site" evidence="10">
    <location>
        <position position="75"/>
    </location>
    <ligand>
        <name>[4Fe-4S] cluster</name>
        <dbReference type="ChEBI" id="CHEBI:49883"/>
        <label>1</label>
    </ligand>
</feature>
<dbReference type="EMBL" id="CP033169">
    <property type="protein sequence ID" value="AYO31020.1"/>
    <property type="molecule type" value="Genomic_DNA"/>
</dbReference>
<evidence type="ECO:0000256" key="1">
    <source>
        <dbReference type="ARBA" id="ARBA00022448"/>
    </source>
</evidence>
<feature type="binding site" evidence="10">
    <location>
        <position position="140"/>
    </location>
    <ligand>
        <name>[4Fe-4S] cluster</name>
        <dbReference type="ChEBI" id="CHEBI:49883"/>
        <label>2</label>
    </ligand>
</feature>
<organism evidence="13 14">
    <name type="scientific">Biomaibacter acetigenes</name>
    <dbReference type="NCBI Taxonomy" id="2316383"/>
    <lineage>
        <taxon>Bacteria</taxon>
        <taxon>Bacillati</taxon>
        <taxon>Bacillota</taxon>
        <taxon>Clostridia</taxon>
        <taxon>Thermosediminibacterales</taxon>
        <taxon>Tepidanaerobacteraceae</taxon>
        <taxon>Biomaibacter</taxon>
    </lineage>
</organism>
<reference evidence="13 14" key="1">
    <citation type="submission" date="2018-10" db="EMBL/GenBank/DDBJ databases">
        <authorList>
            <person name="Zhang X."/>
        </authorList>
    </citation>
    <scope>NUCLEOTIDE SEQUENCE [LARGE SCALE GENOMIC DNA]</scope>
    <source>
        <strain evidence="13 14">SK-G1</strain>
    </source>
</reference>
<dbReference type="PROSITE" id="PS51656">
    <property type="entry name" value="4FE4S"/>
    <property type="match status" value="1"/>
</dbReference>
<evidence type="ECO:0000256" key="9">
    <source>
        <dbReference type="ARBA" id="ARBA00023136"/>
    </source>
</evidence>
<feature type="domain" description="4Fe-4S ferredoxin-type" evidence="11">
    <location>
        <begin position="135"/>
        <end position="164"/>
    </location>
</feature>
<dbReference type="AlphaFoldDB" id="A0A3G2R6D2"/>
<feature type="region of interest" description="Hydrophobic" evidence="10">
    <location>
        <begin position="1"/>
        <end position="27"/>
    </location>
</feature>
<dbReference type="Pfam" id="PF14697">
    <property type="entry name" value="Fer4_21"/>
    <property type="match status" value="1"/>
</dbReference>
<keyword evidence="1 10" id="KW-0813">Transport</keyword>
<keyword evidence="3 10" id="KW-0479">Metal-binding</keyword>
<proteinExistence type="inferred from homology"/>
<feature type="binding site" evidence="10">
    <location>
        <position position="177"/>
    </location>
    <ligand>
        <name>[4Fe-4S] cluster</name>
        <dbReference type="ChEBI" id="CHEBI:49883"/>
        <label>3</label>
    </ligand>
</feature>
<evidence type="ECO:0000256" key="10">
    <source>
        <dbReference type="HAMAP-Rule" id="MF_00463"/>
    </source>
</evidence>
<dbReference type="Gene3D" id="1.10.15.40">
    <property type="entry name" value="Electron transport complex subunit B, putative Fe-S cluster"/>
    <property type="match status" value="1"/>
</dbReference>
<comment type="similarity">
    <text evidence="10">Belongs to the 4Fe4S bacterial-type ferredoxin family. RnfB subfamily.</text>
</comment>
<dbReference type="Gene3D" id="3.30.70.20">
    <property type="match status" value="4"/>
</dbReference>
<evidence type="ECO:0000256" key="6">
    <source>
        <dbReference type="ARBA" id="ARBA00022982"/>
    </source>
</evidence>
<dbReference type="PROSITE" id="PS00198">
    <property type="entry name" value="4FE4S_FER_1"/>
    <property type="match status" value="2"/>
</dbReference>
<evidence type="ECO:0000313" key="14">
    <source>
        <dbReference type="Proteomes" id="UP000280960"/>
    </source>
</evidence>
<evidence type="ECO:0000259" key="11">
    <source>
        <dbReference type="PROSITE" id="PS51379"/>
    </source>
</evidence>
<evidence type="ECO:0000256" key="4">
    <source>
        <dbReference type="ARBA" id="ARBA00022737"/>
    </source>
</evidence>
<dbReference type="RefSeq" id="WP_120765861.1">
    <property type="nucleotide sequence ID" value="NZ_CP033169.1"/>
</dbReference>
<comment type="caution">
    <text evidence="10">Lacks conserved residue(s) required for the propagation of feature annotation.</text>
</comment>
<dbReference type="Pfam" id="PF04060">
    <property type="entry name" value="FeS"/>
    <property type="match status" value="1"/>
</dbReference>
<dbReference type="SUPFAM" id="SSF54862">
    <property type="entry name" value="4Fe-4S ferredoxins"/>
    <property type="match status" value="2"/>
</dbReference>
<feature type="binding site" evidence="10">
    <location>
        <position position="53"/>
    </location>
    <ligand>
        <name>[4Fe-4S] cluster</name>
        <dbReference type="ChEBI" id="CHEBI:49883"/>
        <label>1</label>
    </ligand>
</feature>
<feature type="binding site" evidence="10">
    <location>
        <position position="144"/>
    </location>
    <ligand>
        <name>[4Fe-4S] cluster</name>
        <dbReference type="ChEBI" id="CHEBI:49883"/>
        <label>2</label>
    </ligand>
</feature>
<dbReference type="InterPro" id="IPR017896">
    <property type="entry name" value="4Fe4S_Fe-S-bd"/>
</dbReference>
<keyword evidence="9 10" id="KW-0472">Membrane</keyword>
<dbReference type="GO" id="GO:0022900">
    <property type="term" value="P:electron transport chain"/>
    <property type="evidence" value="ECO:0007669"/>
    <property type="project" value="UniProtKB-UniRule"/>
</dbReference>
<dbReference type="EC" id="7.-.-.-" evidence="10"/>
<dbReference type="InterPro" id="IPR010207">
    <property type="entry name" value="Elect_transpt_cplx_RnfB/RsxB"/>
</dbReference>
<feature type="domain" description="4Fe-4S ferredoxin-type" evidence="11">
    <location>
        <begin position="271"/>
        <end position="299"/>
    </location>
</feature>
<dbReference type="NCBIfam" id="TIGR01944">
    <property type="entry name" value="rnfB"/>
    <property type="match status" value="1"/>
</dbReference>
<dbReference type="PANTHER" id="PTHR43560">
    <property type="entry name" value="ION-TRANSLOCATING OXIDOREDUCTASE COMPLEX SUBUNIT B"/>
    <property type="match status" value="1"/>
</dbReference>
<feature type="domain" description="4Fe-4S ferredoxin-type" evidence="11">
    <location>
        <begin position="211"/>
        <end position="238"/>
    </location>
</feature>
<dbReference type="PANTHER" id="PTHR43560:SF1">
    <property type="entry name" value="ION-TRANSLOCATING OXIDOREDUCTASE COMPLEX SUBUNIT B"/>
    <property type="match status" value="1"/>
</dbReference>
<feature type="binding site" evidence="10">
    <location>
        <position position="58"/>
    </location>
    <ligand>
        <name>[4Fe-4S] cluster</name>
        <dbReference type="ChEBI" id="CHEBI:49883"/>
        <label>1</label>
    </ligand>
</feature>
<comment type="subcellular location">
    <subcellularLocation>
        <location evidence="10">Cell membrane</location>
    </subcellularLocation>
</comment>
<evidence type="ECO:0000256" key="3">
    <source>
        <dbReference type="ARBA" id="ARBA00022723"/>
    </source>
</evidence>
<dbReference type="HAMAP" id="MF_00463">
    <property type="entry name" value="RsxB_RnfB"/>
    <property type="match status" value="1"/>
</dbReference>
<keyword evidence="14" id="KW-1185">Reference proteome</keyword>
<evidence type="ECO:0000256" key="5">
    <source>
        <dbReference type="ARBA" id="ARBA00022967"/>
    </source>
</evidence>
<dbReference type="Pfam" id="PF13187">
    <property type="entry name" value="Fer4_9"/>
    <property type="match status" value="1"/>
</dbReference>